<dbReference type="AlphaFoldDB" id="A0A7H8RCB2"/>
<evidence type="ECO:0000313" key="6">
    <source>
        <dbReference type="EMBL" id="QKX64034.1"/>
    </source>
</evidence>
<dbReference type="PROSITE" id="PS50865">
    <property type="entry name" value="ZF_MYND_2"/>
    <property type="match status" value="1"/>
</dbReference>
<dbReference type="Gene3D" id="6.10.140.2220">
    <property type="match status" value="1"/>
</dbReference>
<reference evidence="7" key="1">
    <citation type="submission" date="2020-06" db="EMBL/GenBank/DDBJ databases">
        <title>A chromosome-scale genome assembly of Talaromyces rugulosus W13939.</title>
        <authorList>
            <person name="Wang B."/>
            <person name="Guo L."/>
            <person name="Ye K."/>
            <person name="Wang L."/>
        </authorList>
    </citation>
    <scope>NUCLEOTIDE SEQUENCE [LARGE SCALE GENOMIC DNA]</scope>
    <source>
        <strain evidence="7">W13939</strain>
    </source>
</reference>
<dbReference type="OrthoDB" id="432970at2759"/>
<keyword evidence="3" id="KW-0862">Zinc</keyword>
<dbReference type="InterPro" id="IPR024119">
    <property type="entry name" value="TF_DEAF-1"/>
</dbReference>
<evidence type="ECO:0000256" key="2">
    <source>
        <dbReference type="ARBA" id="ARBA00022771"/>
    </source>
</evidence>
<evidence type="ECO:0000256" key="3">
    <source>
        <dbReference type="ARBA" id="ARBA00022833"/>
    </source>
</evidence>
<organism evidence="6 7">
    <name type="scientific">Talaromyces rugulosus</name>
    <name type="common">Penicillium rugulosum</name>
    <dbReference type="NCBI Taxonomy" id="121627"/>
    <lineage>
        <taxon>Eukaryota</taxon>
        <taxon>Fungi</taxon>
        <taxon>Dikarya</taxon>
        <taxon>Ascomycota</taxon>
        <taxon>Pezizomycotina</taxon>
        <taxon>Eurotiomycetes</taxon>
        <taxon>Eurotiomycetidae</taxon>
        <taxon>Eurotiales</taxon>
        <taxon>Trichocomaceae</taxon>
        <taxon>Talaromyces</taxon>
        <taxon>Talaromyces sect. Islandici</taxon>
    </lineage>
</organism>
<dbReference type="RefSeq" id="XP_035350208.1">
    <property type="nucleotide sequence ID" value="XM_035494315.1"/>
</dbReference>
<dbReference type="EMBL" id="CP055903">
    <property type="protein sequence ID" value="QKX64034.1"/>
    <property type="molecule type" value="Genomic_DNA"/>
</dbReference>
<dbReference type="GO" id="GO:0000981">
    <property type="term" value="F:DNA-binding transcription factor activity, RNA polymerase II-specific"/>
    <property type="evidence" value="ECO:0007669"/>
    <property type="project" value="TreeGrafter"/>
</dbReference>
<sequence>MLGPAHLQRVAWFHPVGTTTPVCLTQTLPPDADASILMLGCGDVRNVLFTVYSDLSTNNRRLDFTCCDIECEILARNIMLYTLIMLRSDSSIEKRIFSIYYDIMLDEDTLQILRWHATRLCYFAQSLEKWNSSNCGRYIRFMDSETLDNCRHMWDIYSTGPGTGTEFLELQSSLRHTIATAQEVQSCYMQNGKSYYGIKAFAPMAEYSPEIMALRYSYYWHRGVTKISDPPSMAPIKGDCVHMNPMFATRRPSLVMHHGTDPYRSMHMSTVFAPLAENSPLKPAMSDDIDLLYDVAVSQFKEYAEAFRKKIRNITIRVVNAEATALCHSLHCRSSFGNDHNSGWYRSTWGFEPLVLDNVRYTDPMAFDVIDTSNLADHVGCLNLISAASPLLKESHTSTLRVETAIIRDGLGPESGVDILGGHFAAISSIFGLGCMHYWTQNGNTPVFPEQALQDLPRSVFHGSSIYCRSAIEWRHMGAGNKLRMDDLELARIMAMMYVEMFGDEDPRSRTPRRHRHQQYSRASFVAAVGAIRKAVQVSNWDVVVEEVFSLVRQDCTVDFRYKEDFYLHMHLQGVYTSPRYNGVISYINQSQPGLLSQWNHIPSAICMTMVIPREKLEFVGNNFSLASLVAQVCLRTPNNRTHANYDCFQSVQMEFGRVHTTGKRYTETYSVTVQSDSENWEGTSDLIASAMIPTWKLLEHPSLQFEAAFSIRDFGDPQGTLSKELGEDLIIFSDSLSGSSIFLTQNRPHIPGPMWFSSLSARADNGRCPAVQFQPYYGEKTLAVEGVASPDLDVLVEIPARTVLIGDSILVISISAFQHIMQIPGWRGRPSGNVDLFLPMPVTSGLVGCDSLRPVYGRLKRSCYVPTLEWLFQQPNSLFPVFLDQGKPILQNLHYVNLDKLPVLDVSRKHDFGWVHNHITATLSYKEEVANHNQPMIDRLENCDVRVSFKSSLFRIFDGFIHNKDGPIPLLISNIREGRVFLVCPSAMRQDLSSKTLVLDCAVTHLNKYSLPYLRPWLDGTEPCDFKQIIVSDDELLMWKHTLPAFVERCRTWSHTSSCEYLSVQRIPLSTENMEPGIFCSCAYAFGSSSSSNKNYDIGNDQLLSCLTPRHAVRAALTLPFPTPFGPSSVDTDVAVWTEHIQPQKRPHPMDGRVRDIQWCAVCARTEDEEGVLLRSCVHCEKIWYCSGGCVDWDWYYGGHKAACHRLRSFS</sequence>
<dbReference type="InterPro" id="IPR002893">
    <property type="entry name" value="Znf_MYND"/>
</dbReference>
<dbReference type="Pfam" id="PF14737">
    <property type="entry name" value="DUF4470"/>
    <property type="match status" value="1"/>
</dbReference>
<keyword evidence="1" id="KW-0479">Metal-binding</keyword>
<evidence type="ECO:0000256" key="1">
    <source>
        <dbReference type="ARBA" id="ARBA00022723"/>
    </source>
</evidence>
<dbReference type="InterPro" id="IPR027974">
    <property type="entry name" value="DUF4470"/>
</dbReference>
<protein>
    <recommendedName>
        <fullName evidence="5">MYND-type domain-containing protein</fullName>
    </recommendedName>
</protein>
<dbReference type="GO" id="GO:0005634">
    <property type="term" value="C:nucleus"/>
    <property type="evidence" value="ECO:0007669"/>
    <property type="project" value="TreeGrafter"/>
</dbReference>
<accession>A0A7H8RCB2</accession>
<dbReference type="SUPFAM" id="SSF144232">
    <property type="entry name" value="HIT/MYND zinc finger-like"/>
    <property type="match status" value="1"/>
</dbReference>
<keyword evidence="7" id="KW-1185">Reference proteome</keyword>
<feature type="domain" description="MYND-type" evidence="5">
    <location>
        <begin position="1161"/>
        <end position="1205"/>
    </location>
</feature>
<evidence type="ECO:0000313" key="7">
    <source>
        <dbReference type="Proteomes" id="UP000509510"/>
    </source>
</evidence>
<dbReference type="GO" id="GO:0008270">
    <property type="term" value="F:zinc ion binding"/>
    <property type="evidence" value="ECO:0007669"/>
    <property type="project" value="UniProtKB-KW"/>
</dbReference>
<dbReference type="PANTHER" id="PTHR10237">
    <property type="entry name" value="DEFORMED EPIDERMAL AUTOREGULATORY FACTOR 1 HOMOLOG SUPPRESSIN"/>
    <property type="match status" value="1"/>
</dbReference>
<evidence type="ECO:0000259" key="5">
    <source>
        <dbReference type="PROSITE" id="PS50865"/>
    </source>
</evidence>
<dbReference type="PROSITE" id="PS01360">
    <property type="entry name" value="ZF_MYND_1"/>
    <property type="match status" value="1"/>
</dbReference>
<gene>
    <name evidence="6" type="ORF">TRUGW13939_11207</name>
</gene>
<evidence type="ECO:0000256" key="4">
    <source>
        <dbReference type="PROSITE-ProRule" id="PRU00134"/>
    </source>
</evidence>
<dbReference type="KEGG" id="trg:TRUGW13939_11207"/>
<dbReference type="GeneID" id="55998685"/>
<name>A0A7H8RCB2_TALRU</name>
<proteinExistence type="predicted"/>
<dbReference type="PANTHER" id="PTHR10237:SF15">
    <property type="entry name" value="LD37257P"/>
    <property type="match status" value="1"/>
</dbReference>
<keyword evidence="2 4" id="KW-0863">Zinc-finger</keyword>
<dbReference type="Proteomes" id="UP000509510">
    <property type="component" value="Chromosome VI"/>
</dbReference>